<evidence type="ECO:0000313" key="6">
    <source>
        <dbReference type="EMBL" id="NYB73384.1"/>
    </source>
</evidence>
<dbReference type="GO" id="GO:0005524">
    <property type="term" value="F:ATP binding"/>
    <property type="evidence" value="ECO:0007669"/>
    <property type="project" value="UniProtKB-KW"/>
</dbReference>
<comment type="caution">
    <text evidence="6">The sequence shown here is derived from an EMBL/GenBank/DDBJ whole genome shotgun (WGS) entry which is preliminary data.</text>
</comment>
<feature type="domain" description="UvrD-like helicase ATP-binding" evidence="5">
    <location>
        <begin position="4"/>
        <end position="51"/>
    </location>
</feature>
<dbReference type="Gene3D" id="3.40.50.300">
    <property type="entry name" value="P-loop containing nucleotide triphosphate hydrolases"/>
    <property type="match status" value="1"/>
</dbReference>
<sequence length="83" mass="9233">MNNKLLIASAGAGKTTLLVKKALTCSNSVLITTFTEENEREIRKKFAKLNNGVIPHNVTIPILKTNPLQLLCYKGYCCFKTTF</sequence>
<name>A0A974BHP7_SEDHY</name>
<keyword evidence="4" id="KW-0067">ATP-binding</keyword>
<keyword evidence="1" id="KW-0547">Nucleotide-binding</keyword>
<dbReference type="Proteomes" id="UP000611629">
    <property type="component" value="Unassembled WGS sequence"/>
</dbReference>
<evidence type="ECO:0000256" key="3">
    <source>
        <dbReference type="ARBA" id="ARBA00022806"/>
    </source>
</evidence>
<organism evidence="6 7">
    <name type="scientific">Sedimentibacter hydroxybenzoicus DSM 7310</name>
    <dbReference type="NCBI Taxonomy" id="1123245"/>
    <lineage>
        <taxon>Bacteria</taxon>
        <taxon>Bacillati</taxon>
        <taxon>Bacillota</taxon>
        <taxon>Tissierellia</taxon>
        <taxon>Sedimentibacter</taxon>
    </lineage>
</organism>
<keyword evidence="3" id="KW-0347">Helicase</keyword>
<dbReference type="AlphaFoldDB" id="A0A974BHP7"/>
<proteinExistence type="predicted"/>
<keyword evidence="2" id="KW-0378">Hydrolase</keyword>
<evidence type="ECO:0000256" key="4">
    <source>
        <dbReference type="ARBA" id="ARBA00022840"/>
    </source>
</evidence>
<dbReference type="InterPro" id="IPR027417">
    <property type="entry name" value="P-loop_NTPase"/>
</dbReference>
<dbReference type="RefSeq" id="WP_179237063.1">
    <property type="nucleotide sequence ID" value="NZ_JACBNQ010000002.1"/>
</dbReference>
<keyword evidence="7" id="KW-1185">Reference proteome</keyword>
<reference evidence="6" key="1">
    <citation type="submission" date="2020-07" db="EMBL/GenBank/DDBJ databases">
        <title>Genomic analysis of a strain of Sedimentibacter Hydroxybenzoicus DSM7310.</title>
        <authorList>
            <person name="Ma S."/>
        </authorList>
    </citation>
    <scope>NUCLEOTIDE SEQUENCE</scope>
    <source>
        <strain evidence="6">DSM 7310</strain>
    </source>
</reference>
<dbReference type="InterPro" id="IPR014016">
    <property type="entry name" value="UvrD-like_ATP-bd"/>
</dbReference>
<dbReference type="Pfam" id="PF00580">
    <property type="entry name" value="UvrD-helicase"/>
    <property type="match status" value="1"/>
</dbReference>
<evidence type="ECO:0000313" key="7">
    <source>
        <dbReference type="Proteomes" id="UP000611629"/>
    </source>
</evidence>
<dbReference type="EMBL" id="JACBNQ010000002">
    <property type="protein sequence ID" value="NYB73384.1"/>
    <property type="molecule type" value="Genomic_DNA"/>
</dbReference>
<evidence type="ECO:0000256" key="2">
    <source>
        <dbReference type="ARBA" id="ARBA00022801"/>
    </source>
</evidence>
<dbReference type="GO" id="GO:0016787">
    <property type="term" value="F:hydrolase activity"/>
    <property type="evidence" value="ECO:0007669"/>
    <property type="project" value="UniProtKB-KW"/>
</dbReference>
<evidence type="ECO:0000259" key="5">
    <source>
        <dbReference type="Pfam" id="PF00580"/>
    </source>
</evidence>
<dbReference type="GO" id="GO:0004386">
    <property type="term" value="F:helicase activity"/>
    <property type="evidence" value="ECO:0007669"/>
    <property type="project" value="UniProtKB-KW"/>
</dbReference>
<accession>A0A974BHP7</accession>
<evidence type="ECO:0000256" key="1">
    <source>
        <dbReference type="ARBA" id="ARBA00022741"/>
    </source>
</evidence>
<gene>
    <name evidence="6" type="ORF">HZF24_04440</name>
</gene>
<dbReference type="SUPFAM" id="SSF52540">
    <property type="entry name" value="P-loop containing nucleoside triphosphate hydrolases"/>
    <property type="match status" value="1"/>
</dbReference>
<protein>
    <submittedName>
        <fullName evidence="6">UvrD-helicase domain-containing protein</fullName>
    </submittedName>
</protein>